<keyword evidence="7" id="KW-1185">Reference proteome</keyword>
<dbReference type="EMBL" id="PVLQ01000012">
    <property type="protein sequence ID" value="PRD66338.1"/>
    <property type="molecule type" value="Genomic_DNA"/>
</dbReference>
<evidence type="ECO:0000256" key="5">
    <source>
        <dbReference type="ARBA" id="ARBA00023136"/>
    </source>
</evidence>
<dbReference type="PANTHER" id="PTHR37481">
    <property type="entry name" value="LIPOPOLYSACCHARIDE EXPORT SYSTEM PROTEIN LPTC"/>
    <property type="match status" value="1"/>
</dbReference>
<dbReference type="InterPro" id="IPR026265">
    <property type="entry name" value="LptC"/>
</dbReference>
<keyword evidence="1" id="KW-1003">Cell membrane</keyword>
<evidence type="ECO:0000256" key="2">
    <source>
        <dbReference type="ARBA" id="ARBA00022519"/>
    </source>
</evidence>
<evidence type="ECO:0000313" key="7">
    <source>
        <dbReference type="Proteomes" id="UP000238589"/>
    </source>
</evidence>
<evidence type="ECO:0000256" key="4">
    <source>
        <dbReference type="ARBA" id="ARBA00022989"/>
    </source>
</evidence>
<proteinExistence type="predicted"/>
<protein>
    <submittedName>
        <fullName evidence="6">LPS export ABC transporter periplasmic protein LptC</fullName>
    </submittedName>
</protein>
<dbReference type="GO" id="GO:0015221">
    <property type="term" value="F:lipopolysaccharide transmembrane transporter activity"/>
    <property type="evidence" value="ECO:0007669"/>
    <property type="project" value="InterPro"/>
</dbReference>
<name>A0A2S9K7C6_9BURK</name>
<dbReference type="InterPro" id="IPR052363">
    <property type="entry name" value="LPS_export_LptC"/>
</dbReference>
<dbReference type="AlphaFoldDB" id="A0A2S9K7C6"/>
<dbReference type="NCBIfam" id="TIGR04409">
    <property type="entry name" value="LptC_YrbK"/>
    <property type="match status" value="1"/>
</dbReference>
<keyword evidence="5" id="KW-0472">Membrane</keyword>
<accession>A0A2S9K7C6</accession>
<dbReference type="GO" id="GO:0030288">
    <property type="term" value="C:outer membrane-bounded periplasmic space"/>
    <property type="evidence" value="ECO:0007669"/>
    <property type="project" value="TreeGrafter"/>
</dbReference>
<sequence length="205" mass="22661">MKPGLPLAQLRHGWDRAAVYLPVLTMGLLALGSYWILRSTPEPQAPAAQRPASHEPDYFMRSFSVRSHDAAGTLLSELSGSEVRHYPDNDAIEIDQARLLSINSSGYTRAEARRLNTDTRQSQYLLEGAVTVERHGGAGKAGPETSMHFAGEQLRVQGDGQRIDSELPVELTRNGNRATAQTLRYDNRTRVAELQGRVRAQLSAR</sequence>
<dbReference type="Gene3D" id="2.60.450.10">
    <property type="entry name" value="Lipopolysaccharide (LPS) transport protein A like domain"/>
    <property type="match status" value="1"/>
</dbReference>
<comment type="caution">
    <text evidence="6">The sequence shown here is derived from an EMBL/GenBank/DDBJ whole genome shotgun (WGS) entry which is preliminary data.</text>
</comment>
<dbReference type="GO" id="GO:0005886">
    <property type="term" value="C:plasma membrane"/>
    <property type="evidence" value="ECO:0007669"/>
    <property type="project" value="InterPro"/>
</dbReference>
<evidence type="ECO:0000256" key="1">
    <source>
        <dbReference type="ARBA" id="ARBA00022475"/>
    </source>
</evidence>
<organism evidence="6 7">
    <name type="scientific">Malikia granosa</name>
    <dbReference type="NCBI Taxonomy" id="263067"/>
    <lineage>
        <taxon>Bacteria</taxon>
        <taxon>Pseudomonadati</taxon>
        <taxon>Pseudomonadota</taxon>
        <taxon>Betaproteobacteria</taxon>
        <taxon>Burkholderiales</taxon>
        <taxon>Comamonadaceae</taxon>
        <taxon>Malikia</taxon>
    </lineage>
</organism>
<reference evidence="6 7" key="1">
    <citation type="submission" date="2018-03" db="EMBL/GenBank/DDBJ databases">
        <title>Comparative genomics illustrates the genes involved in a hyperalkaliphilic mechanisms of Serpentinomonas isolated from highly-alkaline calcium-rich serpentinized springs.</title>
        <authorList>
            <person name="Suzuki S."/>
            <person name="Ishii S."/>
            <person name="Walworth N."/>
            <person name="Bird L."/>
            <person name="Kuenen J.G."/>
            <person name="Nealson K.H."/>
        </authorList>
    </citation>
    <scope>NUCLEOTIDE SEQUENCE [LARGE SCALE GENOMIC DNA]</scope>
    <source>
        <strain evidence="6 7">P1</strain>
    </source>
</reference>
<dbReference type="OrthoDB" id="5298112at2"/>
<dbReference type="RefSeq" id="WP_105747178.1">
    <property type="nucleotide sequence ID" value="NZ_PVLQ01000012.1"/>
</dbReference>
<evidence type="ECO:0000313" key="6">
    <source>
        <dbReference type="EMBL" id="PRD66338.1"/>
    </source>
</evidence>
<gene>
    <name evidence="6" type="primary">lptC</name>
    <name evidence="6" type="ORF">C6P64_03310</name>
</gene>
<dbReference type="InterPro" id="IPR010664">
    <property type="entry name" value="LipoPS_assembly_LptC-rel"/>
</dbReference>
<keyword evidence="2" id="KW-0997">Cell inner membrane</keyword>
<dbReference type="PANTHER" id="PTHR37481:SF1">
    <property type="entry name" value="LIPOPOLYSACCHARIDE EXPORT SYSTEM PROTEIN LPTC"/>
    <property type="match status" value="1"/>
</dbReference>
<dbReference type="Proteomes" id="UP000238589">
    <property type="component" value="Unassembled WGS sequence"/>
</dbReference>
<keyword evidence="4" id="KW-1133">Transmembrane helix</keyword>
<keyword evidence="3" id="KW-0812">Transmembrane</keyword>
<dbReference type="Pfam" id="PF06835">
    <property type="entry name" value="LptC"/>
    <property type="match status" value="1"/>
</dbReference>
<dbReference type="GO" id="GO:0017089">
    <property type="term" value="F:glycolipid transfer activity"/>
    <property type="evidence" value="ECO:0007669"/>
    <property type="project" value="TreeGrafter"/>
</dbReference>
<evidence type="ECO:0000256" key="3">
    <source>
        <dbReference type="ARBA" id="ARBA00022692"/>
    </source>
</evidence>